<dbReference type="Proteomes" id="UP000288607">
    <property type="component" value="Unassembled WGS sequence"/>
</dbReference>
<dbReference type="EMBL" id="QXGJ01000001">
    <property type="protein sequence ID" value="RSX52415.1"/>
    <property type="molecule type" value="Genomic_DNA"/>
</dbReference>
<comment type="caution">
    <text evidence="1">The sequence shown here is derived from an EMBL/GenBank/DDBJ whole genome shotgun (WGS) entry which is preliminary data.</text>
</comment>
<keyword evidence="2" id="KW-1185">Reference proteome</keyword>
<evidence type="ECO:0000313" key="2">
    <source>
        <dbReference type="Proteomes" id="UP000288607"/>
    </source>
</evidence>
<reference evidence="1 2" key="1">
    <citation type="submission" date="2018-09" db="EMBL/GenBank/DDBJ databases">
        <title>Characterization of the phylogenetic diversity of five novel species belonging to the genus Bifidobacterium.</title>
        <authorList>
            <person name="Lugli G.A."/>
            <person name="Duranti S."/>
            <person name="Milani C."/>
        </authorList>
    </citation>
    <scope>NUCLEOTIDE SEQUENCE [LARGE SCALE GENOMIC DNA]</scope>
    <source>
        <strain evidence="1 2">2028B</strain>
    </source>
</reference>
<gene>
    <name evidence="1" type="ORF">D2E23_0143</name>
</gene>
<sequence length="59" mass="6451">MAHEQGPGNLAGEISGKHFSECLHDDFAVNVSLEENITEDSQNALAIKACRSTCLHRRV</sequence>
<dbReference type="AlphaFoldDB" id="A0A430FHN4"/>
<organism evidence="1 2">
    <name type="scientific">Bifidobacterium callimiconis</name>
    <dbReference type="NCBI Taxonomy" id="2306973"/>
    <lineage>
        <taxon>Bacteria</taxon>
        <taxon>Bacillati</taxon>
        <taxon>Actinomycetota</taxon>
        <taxon>Actinomycetes</taxon>
        <taxon>Bifidobacteriales</taxon>
        <taxon>Bifidobacteriaceae</taxon>
        <taxon>Bifidobacterium</taxon>
    </lineage>
</organism>
<protein>
    <submittedName>
        <fullName evidence="1">Uncharacterized protein</fullName>
    </submittedName>
</protein>
<name>A0A430FHN4_9BIFI</name>
<evidence type="ECO:0000313" key="1">
    <source>
        <dbReference type="EMBL" id="RSX52415.1"/>
    </source>
</evidence>
<proteinExistence type="predicted"/>
<accession>A0A430FHN4</accession>